<dbReference type="Pfam" id="PF01047">
    <property type="entry name" value="MarR"/>
    <property type="match status" value="1"/>
</dbReference>
<evidence type="ECO:0000313" key="5">
    <source>
        <dbReference type="EMBL" id="OHB03682.1"/>
    </source>
</evidence>
<name>A0A1G2U4E1_9BACT</name>
<dbReference type="InterPro" id="IPR036390">
    <property type="entry name" value="WH_DNA-bd_sf"/>
</dbReference>
<dbReference type="Gene3D" id="1.10.10.10">
    <property type="entry name" value="Winged helix-like DNA-binding domain superfamily/Winged helix DNA-binding domain"/>
    <property type="match status" value="1"/>
</dbReference>
<organism evidence="5 6">
    <name type="scientific">Candidatus Zambryskibacteria bacterium RIFCSPLOWO2_01_FULL_43_17</name>
    <dbReference type="NCBI Taxonomy" id="1802760"/>
    <lineage>
        <taxon>Bacteria</taxon>
        <taxon>Candidatus Zambryskiibacteriota</taxon>
    </lineage>
</organism>
<proteinExistence type="predicted"/>
<protein>
    <recommendedName>
        <fullName evidence="4">HTH marR-type domain-containing protein</fullName>
    </recommendedName>
</protein>
<dbReference type="GO" id="GO:0003700">
    <property type="term" value="F:DNA-binding transcription factor activity"/>
    <property type="evidence" value="ECO:0007669"/>
    <property type="project" value="InterPro"/>
</dbReference>
<evidence type="ECO:0000313" key="6">
    <source>
        <dbReference type="Proteomes" id="UP000179283"/>
    </source>
</evidence>
<comment type="caution">
    <text evidence="5">The sequence shown here is derived from an EMBL/GenBank/DDBJ whole genome shotgun (WGS) entry which is preliminary data.</text>
</comment>
<dbReference type="SMART" id="SM00347">
    <property type="entry name" value="HTH_MARR"/>
    <property type="match status" value="1"/>
</dbReference>
<evidence type="ECO:0000256" key="3">
    <source>
        <dbReference type="ARBA" id="ARBA00023163"/>
    </source>
</evidence>
<dbReference type="EMBL" id="MHWD01000017">
    <property type="protein sequence ID" value="OHB03682.1"/>
    <property type="molecule type" value="Genomic_DNA"/>
</dbReference>
<dbReference type="GO" id="GO:0003677">
    <property type="term" value="F:DNA binding"/>
    <property type="evidence" value="ECO:0007669"/>
    <property type="project" value="UniProtKB-KW"/>
</dbReference>
<dbReference type="InterPro" id="IPR000835">
    <property type="entry name" value="HTH_MarR-typ"/>
</dbReference>
<dbReference type="SUPFAM" id="SSF46785">
    <property type="entry name" value="Winged helix' DNA-binding domain"/>
    <property type="match status" value="1"/>
</dbReference>
<evidence type="ECO:0000259" key="4">
    <source>
        <dbReference type="PROSITE" id="PS50995"/>
    </source>
</evidence>
<feature type="domain" description="HTH marR-type" evidence="4">
    <location>
        <begin position="1"/>
        <end position="140"/>
    </location>
</feature>
<dbReference type="GO" id="GO:0006950">
    <property type="term" value="P:response to stress"/>
    <property type="evidence" value="ECO:0007669"/>
    <property type="project" value="TreeGrafter"/>
</dbReference>
<dbReference type="PROSITE" id="PS01117">
    <property type="entry name" value="HTH_MARR_1"/>
    <property type="match status" value="1"/>
</dbReference>
<dbReference type="PROSITE" id="PS50995">
    <property type="entry name" value="HTH_MARR_2"/>
    <property type="match status" value="1"/>
</dbReference>
<gene>
    <name evidence="5" type="ORF">A2920_03175</name>
</gene>
<dbReference type="AlphaFoldDB" id="A0A1G2U4E1"/>
<keyword evidence="3" id="KW-0804">Transcription</keyword>
<dbReference type="InterPro" id="IPR036388">
    <property type="entry name" value="WH-like_DNA-bd_sf"/>
</dbReference>
<evidence type="ECO:0000256" key="2">
    <source>
        <dbReference type="ARBA" id="ARBA00023125"/>
    </source>
</evidence>
<sequence length="149" mass="17050">MSIEENPILKIQRFVFILEKHFDRELLENFDISFSQFRIMAMIEKCPGSSQKLIANMQDTTQAAVSRQIEALARHGLVALGTNSTNRKEHNLHLTHKGTVVFEGMIKHANRLLNHTQNTLNKRQKVEFAAISEALLEMVRKEYGIGAVY</sequence>
<accession>A0A1G2U4E1</accession>
<dbReference type="PANTHER" id="PTHR33164:SF89">
    <property type="entry name" value="MARR FAMILY REGULATORY PROTEIN"/>
    <property type="match status" value="1"/>
</dbReference>
<reference evidence="5 6" key="1">
    <citation type="journal article" date="2016" name="Nat. Commun.">
        <title>Thousands of microbial genomes shed light on interconnected biogeochemical processes in an aquifer system.</title>
        <authorList>
            <person name="Anantharaman K."/>
            <person name="Brown C.T."/>
            <person name="Hug L.A."/>
            <person name="Sharon I."/>
            <person name="Castelle C.J."/>
            <person name="Probst A.J."/>
            <person name="Thomas B.C."/>
            <person name="Singh A."/>
            <person name="Wilkins M.J."/>
            <person name="Karaoz U."/>
            <person name="Brodie E.L."/>
            <person name="Williams K.H."/>
            <person name="Hubbard S.S."/>
            <person name="Banfield J.F."/>
        </authorList>
    </citation>
    <scope>NUCLEOTIDE SEQUENCE [LARGE SCALE GENOMIC DNA]</scope>
</reference>
<dbReference type="PANTHER" id="PTHR33164">
    <property type="entry name" value="TRANSCRIPTIONAL REGULATOR, MARR FAMILY"/>
    <property type="match status" value="1"/>
</dbReference>
<keyword evidence="1" id="KW-0805">Transcription regulation</keyword>
<dbReference type="InterPro" id="IPR023187">
    <property type="entry name" value="Tscrpt_reg_MarR-type_CS"/>
</dbReference>
<evidence type="ECO:0000256" key="1">
    <source>
        <dbReference type="ARBA" id="ARBA00023015"/>
    </source>
</evidence>
<dbReference type="Proteomes" id="UP000179283">
    <property type="component" value="Unassembled WGS sequence"/>
</dbReference>
<keyword evidence="2" id="KW-0238">DNA-binding</keyword>
<dbReference type="InterPro" id="IPR039422">
    <property type="entry name" value="MarR/SlyA-like"/>
</dbReference>